<dbReference type="InterPro" id="IPR001650">
    <property type="entry name" value="Helicase_C-like"/>
</dbReference>
<dbReference type="InterPro" id="IPR052431">
    <property type="entry name" value="SKI2_subfamily_helicases"/>
</dbReference>
<evidence type="ECO:0000313" key="8">
    <source>
        <dbReference type="EMBL" id="OJJ84273.1"/>
    </source>
</evidence>
<dbReference type="InterPro" id="IPR059032">
    <property type="entry name" value="WHD_DDX60"/>
</dbReference>
<evidence type="ECO:0000259" key="6">
    <source>
        <dbReference type="PROSITE" id="PS51192"/>
    </source>
</evidence>
<dbReference type="PANTHER" id="PTHR44533">
    <property type="entry name" value="DEAD/H RNA HELICASE, PUTATIVE-RELATED"/>
    <property type="match status" value="1"/>
</dbReference>
<sequence length="1745" mass="198842">MEGWYSSLDSRNLDLVSDYAGRELFCLEGDSLVLECLDDSALDFEDGFQLLHAVYMVERFLSKLLSTKCNFHVIFFDVLFLENRDLPSLAASKDIYRSKYNLAREVIYQHLKTYLQKVNPDIQVHQFPAADSPEFQQHIQTYSVYFAMCHNGALRRQNVPSVEPMLKVIANIMASGLDVAVINEIEWRDIKVITKVIQASSLKPPSEIVEENTVEEDAVAATDEPDSRSECTQSFQSLAISVGDNQKLNMSMREALSLAALLRLLLETPDEETKCMAGRVLFHLACLKSLSLDERRLEVHEIPDPESHDAFLDRFCQAASAILRSLEWNNAIKCDWEIDIHDLIDGRVLRSCALNTAWTDREADLSKQLEGSYSTILKCYQDISEFVHNQVNHFSGDQNEIAESTNDPKTNMALLPFQHKVFDSHLASVRVAVDDSHIETYKNAIRDDRHWHNKKPLGPKRPINPPQQPYTKWRNPNIWNQRRFRDMEKYAKSLTNAKGNALEPQSVLSPELRKAQAKEKIAAKSSKGKKIAEVNEMKKLAKEESSWVDSWKKKVKEIETMAPRLQIEECQSYIEKLDNRKGNFLEPEARLYLLSLLISQYQGSRETEERAALATETWNQVRILRQKVARMTLQCYQEFQSLCKKLQVPDVPDVPHPSSTLPSRSLSFTPRAGSIKSGQLGAPLNFQQFQMLHCGPLMDRQTGAKPDERVAFEPDQWQRDVLDELDQNNSIFVVAPTSAGKTFISFHAISKVLQEDDTGVLIYVAPTKALVNQIAAEIHARFRKTYPRNSEQSVWAIHTRDIRFNDPMKCQILVTVPHMLQIMLLSPVNAKTWAPRVKCIVFDEIHSIGQADDGLVWEQLLLLAPCRIIALSATVGNPTEFADWLSVTQKSLGTDLKLVQYGQRYSDLRKYFYTPPKKVDFQGLSRAKHKGLLESEHVQGLHPIHPVTSLHNAQRQMTEDLSLEPRDCYVLWESMVKHSSAKFPVPETLRPENCMSSFIRRSDVFEWERRLKSHLATWMMDPQSPFNKVREDLDSKFSSFDRPPKKTAIMEKDDMCSSVFPLLVSLHQQNALPALLFNYERMTCEQIAESILKKLLDAETAYKDGPAWKKRMTEYQKYQTLKEKKARVAERRKPDESNPDPADYERHSFDGFDPERPLEQFSFAGIRGQDWEELKDEIFKLKRFNVNPILLEALTRGIGAHHAGLNRRYRHLVERLFRRGFLRVVVATGTLALGINMPCSTVVFCGDSPFLTALNYRQASGRAGRRGFDLLGNVIFHGISFSKAYQLISSRLPDLNGHFPITTSLVLRLCILLHNSDESPYAVQAINSLLAQPRLCLGGVDSRDKVLHHLRFSIEYLRRQKLLGRHGEPIYLARSVAHLYYTENSAFVFHALLREGYFETVCRANRGNTEQKLRTLMIVLAHLFGRKTLGKRYEKLLKNKEGIKSPSAVKLPDIPPEAAEVIHKHNNEILKTYTAYVSTYIDQHLQTPEINLPLTGLSVGGSGNQPLSQTLGSSSPNLYRSPFVGLSGHSDEFTSIRDLCSTVRSEVFLEESVIPQLNVYPDNGMPPLNAYLYDFFCHGNLQPLEVANHISRSDAWFLLNDFSLILATCIVALESYLDPSIDERGDVLEPMGVGDEEGNDGEEDEEEGAESDGEQTKEQPIDTKKSPEKTKSKPAPIRKFNDDEEDDDDELLDNWDDGSDAEEDEPETEDSDEPEEENLVVSKEVLKAFRELKIEFDEKFHAIFA</sequence>
<keyword evidence="1" id="KW-0547">Nucleotide-binding</keyword>
<dbReference type="SMART" id="SM00490">
    <property type="entry name" value="HELICc"/>
    <property type="match status" value="1"/>
</dbReference>
<evidence type="ECO:0000256" key="3">
    <source>
        <dbReference type="ARBA" id="ARBA00022806"/>
    </source>
</evidence>
<evidence type="ECO:0000256" key="2">
    <source>
        <dbReference type="ARBA" id="ARBA00022801"/>
    </source>
</evidence>
<keyword evidence="4" id="KW-0067">ATP-binding</keyword>
<dbReference type="EMBL" id="KV878897">
    <property type="protein sequence ID" value="OJJ84273.1"/>
    <property type="molecule type" value="Genomic_DNA"/>
</dbReference>
<gene>
    <name evidence="8" type="ORF">ASPGLDRAFT_25732</name>
</gene>
<dbReference type="PANTHER" id="PTHR44533:SF4">
    <property type="entry name" value="DEAD_H RNA HELICASE, PUTATIVE-RELATED"/>
    <property type="match status" value="1"/>
</dbReference>
<dbReference type="InterPro" id="IPR027417">
    <property type="entry name" value="P-loop_NTPase"/>
</dbReference>
<evidence type="ECO:0008006" key="10">
    <source>
        <dbReference type="Google" id="ProtNLM"/>
    </source>
</evidence>
<dbReference type="GO" id="GO:0004386">
    <property type="term" value="F:helicase activity"/>
    <property type="evidence" value="ECO:0007669"/>
    <property type="project" value="UniProtKB-KW"/>
</dbReference>
<dbReference type="OrthoDB" id="2320933at2759"/>
<dbReference type="Pfam" id="PF00271">
    <property type="entry name" value="Helicase_C"/>
    <property type="match status" value="1"/>
</dbReference>
<dbReference type="Pfam" id="PF00270">
    <property type="entry name" value="DEAD"/>
    <property type="match status" value="1"/>
</dbReference>
<keyword evidence="3" id="KW-0347">Helicase</keyword>
<feature type="compositionally biased region" description="Acidic residues" evidence="5">
    <location>
        <begin position="1682"/>
        <end position="1718"/>
    </location>
</feature>
<dbReference type="Pfam" id="PF23002">
    <property type="entry name" value="PIN-like_DDX60"/>
    <property type="match status" value="1"/>
</dbReference>
<organism evidence="8 9">
    <name type="scientific">Aspergillus glaucus CBS 516.65</name>
    <dbReference type="NCBI Taxonomy" id="1160497"/>
    <lineage>
        <taxon>Eukaryota</taxon>
        <taxon>Fungi</taxon>
        <taxon>Dikarya</taxon>
        <taxon>Ascomycota</taxon>
        <taxon>Pezizomycotina</taxon>
        <taxon>Eurotiomycetes</taxon>
        <taxon>Eurotiomycetidae</taxon>
        <taxon>Eurotiales</taxon>
        <taxon>Aspergillaceae</taxon>
        <taxon>Aspergillus</taxon>
        <taxon>Aspergillus subgen. Aspergillus</taxon>
    </lineage>
</organism>
<feature type="region of interest" description="Disordered" evidence="5">
    <location>
        <begin position="450"/>
        <end position="474"/>
    </location>
</feature>
<keyword evidence="2" id="KW-0378">Hydrolase</keyword>
<reference evidence="9" key="1">
    <citation type="journal article" date="2017" name="Genome Biol.">
        <title>Comparative genomics reveals high biological diversity and specific adaptations in the industrially and medically important fungal genus Aspergillus.</title>
        <authorList>
            <person name="de Vries R.P."/>
            <person name="Riley R."/>
            <person name="Wiebenga A."/>
            <person name="Aguilar-Osorio G."/>
            <person name="Amillis S."/>
            <person name="Uchima C.A."/>
            <person name="Anderluh G."/>
            <person name="Asadollahi M."/>
            <person name="Askin M."/>
            <person name="Barry K."/>
            <person name="Battaglia E."/>
            <person name="Bayram O."/>
            <person name="Benocci T."/>
            <person name="Braus-Stromeyer S.A."/>
            <person name="Caldana C."/>
            <person name="Canovas D."/>
            <person name="Cerqueira G.C."/>
            <person name="Chen F."/>
            <person name="Chen W."/>
            <person name="Choi C."/>
            <person name="Clum A."/>
            <person name="Dos Santos R.A."/>
            <person name="Damasio A.R."/>
            <person name="Diallinas G."/>
            <person name="Emri T."/>
            <person name="Fekete E."/>
            <person name="Flipphi M."/>
            <person name="Freyberg S."/>
            <person name="Gallo A."/>
            <person name="Gournas C."/>
            <person name="Habgood R."/>
            <person name="Hainaut M."/>
            <person name="Harispe M.L."/>
            <person name="Henrissat B."/>
            <person name="Hilden K.S."/>
            <person name="Hope R."/>
            <person name="Hossain A."/>
            <person name="Karabika E."/>
            <person name="Karaffa L."/>
            <person name="Karanyi Z."/>
            <person name="Krasevec N."/>
            <person name="Kuo A."/>
            <person name="Kusch H."/>
            <person name="LaButti K."/>
            <person name="Lagendijk E.L."/>
            <person name="Lapidus A."/>
            <person name="Levasseur A."/>
            <person name="Lindquist E."/>
            <person name="Lipzen A."/>
            <person name="Logrieco A.F."/>
            <person name="MacCabe A."/>
            <person name="Maekelae M.R."/>
            <person name="Malavazi I."/>
            <person name="Melin P."/>
            <person name="Meyer V."/>
            <person name="Mielnichuk N."/>
            <person name="Miskei M."/>
            <person name="Molnar A.P."/>
            <person name="Mule G."/>
            <person name="Ngan C.Y."/>
            <person name="Orejas M."/>
            <person name="Orosz E."/>
            <person name="Ouedraogo J.P."/>
            <person name="Overkamp K.M."/>
            <person name="Park H.-S."/>
            <person name="Perrone G."/>
            <person name="Piumi F."/>
            <person name="Punt P.J."/>
            <person name="Ram A.F."/>
            <person name="Ramon A."/>
            <person name="Rauscher S."/>
            <person name="Record E."/>
            <person name="Riano-Pachon D.M."/>
            <person name="Robert V."/>
            <person name="Roehrig J."/>
            <person name="Ruller R."/>
            <person name="Salamov A."/>
            <person name="Salih N.S."/>
            <person name="Samson R.A."/>
            <person name="Sandor E."/>
            <person name="Sanguinetti M."/>
            <person name="Schuetze T."/>
            <person name="Sepcic K."/>
            <person name="Shelest E."/>
            <person name="Sherlock G."/>
            <person name="Sophianopoulou V."/>
            <person name="Squina F.M."/>
            <person name="Sun H."/>
            <person name="Susca A."/>
            <person name="Todd R.B."/>
            <person name="Tsang A."/>
            <person name="Unkles S.E."/>
            <person name="van de Wiele N."/>
            <person name="van Rossen-Uffink D."/>
            <person name="Oliveira J.V."/>
            <person name="Vesth T.C."/>
            <person name="Visser J."/>
            <person name="Yu J.-H."/>
            <person name="Zhou M."/>
            <person name="Andersen M.R."/>
            <person name="Archer D.B."/>
            <person name="Baker S.E."/>
            <person name="Benoit I."/>
            <person name="Brakhage A.A."/>
            <person name="Braus G.H."/>
            <person name="Fischer R."/>
            <person name="Frisvad J.C."/>
            <person name="Goldman G.H."/>
            <person name="Houbraken J."/>
            <person name="Oakley B."/>
            <person name="Pocsi I."/>
            <person name="Scazzocchio C."/>
            <person name="Seiboth B."/>
            <person name="vanKuyk P.A."/>
            <person name="Wortman J."/>
            <person name="Dyer P.S."/>
            <person name="Grigoriev I.V."/>
        </authorList>
    </citation>
    <scope>NUCLEOTIDE SEQUENCE [LARGE SCALE GENOMIC DNA]</scope>
    <source>
        <strain evidence="9">CBS 516.65</strain>
    </source>
</reference>
<dbReference type="GeneID" id="34459766"/>
<dbReference type="PROSITE" id="PS51194">
    <property type="entry name" value="HELICASE_CTER"/>
    <property type="match status" value="1"/>
</dbReference>
<dbReference type="SUPFAM" id="SSF52540">
    <property type="entry name" value="P-loop containing nucleoside triphosphate hydrolases"/>
    <property type="match status" value="1"/>
</dbReference>
<feature type="domain" description="Helicase ATP-binding" evidence="6">
    <location>
        <begin position="722"/>
        <end position="893"/>
    </location>
</feature>
<dbReference type="GO" id="GO:0005737">
    <property type="term" value="C:cytoplasm"/>
    <property type="evidence" value="ECO:0007669"/>
    <property type="project" value="TreeGrafter"/>
</dbReference>
<dbReference type="Proteomes" id="UP000184300">
    <property type="component" value="Unassembled WGS sequence"/>
</dbReference>
<feature type="region of interest" description="Disordered" evidence="5">
    <location>
        <begin position="1123"/>
        <end position="1148"/>
    </location>
</feature>
<keyword evidence="9" id="KW-1185">Reference proteome</keyword>
<dbReference type="InterPro" id="IPR014001">
    <property type="entry name" value="Helicase_ATP-bd"/>
</dbReference>
<dbReference type="RefSeq" id="XP_022400971.1">
    <property type="nucleotide sequence ID" value="XM_022543505.1"/>
</dbReference>
<proteinExistence type="predicted"/>
<dbReference type="Pfam" id="PF26076">
    <property type="entry name" value="WHD_DDX60"/>
    <property type="match status" value="1"/>
</dbReference>
<protein>
    <recommendedName>
        <fullName evidence="10">DEAD/DEAH box helicase</fullName>
    </recommendedName>
</protein>
<dbReference type="PROSITE" id="PS51192">
    <property type="entry name" value="HELICASE_ATP_BIND_1"/>
    <property type="match status" value="1"/>
</dbReference>
<dbReference type="InterPro" id="IPR055124">
    <property type="entry name" value="PIN-like_DDX60"/>
</dbReference>
<name>A0A1L9VK34_ASPGL</name>
<dbReference type="FunFam" id="3.40.50.300:FF:001039">
    <property type="entry name" value="ATP-dependent RNA helicase DDX60"/>
    <property type="match status" value="1"/>
</dbReference>
<dbReference type="GO" id="GO:0016787">
    <property type="term" value="F:hydrolase activity"/>
    <property type="evidence" value="ECO:0007669"/>
    <property type="project" value="UniProtKB-KW"/>
</dbReference>
<dbReference type="SMART" id="SM00487">
    <property type="entry name" value="DEXDc"/>
    <property type="match status" value="1"/>
</dbReference>
<dbReference type="VEuPathDB" id="FungiDB:ASPGLDRAFT_25732"/>
<dbReference type="STRING" id="1160497.A0A1L9VK34"/>
<feature type="region of interest" description="Disordered" evidence="5">
    <location>
        <begin position="1622"/>
        <end position="1719"/>
    </location>
</feature>
<evidence type="ECO:0000256" key="1">
    <source>
        <dbReference type="ARBA" id="ARBA00022741"/>
    </source>
</evidence>
<accession>A0A1L9VK34</accession>
<feature type="compositionally biased region" description="Basic and acidic residues" evidence="5">
    <location>
        <begin position="1123"/>
        <end position="1136"/>
    </location>
</feature>
<feature type="compositionally biased region" description="Basic and acidic residues" evidence="5">
    <location>
        <begin position="1654"/>
        <end position="1671"/>
    </location>
</feature>
<evidence type="ECO:0000256" key="5">
    <source>
        <dbReference type="SAM" id="MobiDB-lite"/>
    </source>
</evidence>
<dbReference type="InterPro" id="IPR011545">
    <property type="entry name" value="DEAD/DEAH_box_helicase_dom"/>
</dbReference>
<evidence type="ECO:0000256" key="4">
    <source>
        <dbReference type="ARBA" id="ARBA00022840"/>
    </source>
</evidence>
<dbReference type="Gene3D" id="3.40.50.300">
    <property type="entry name" value="P-loop containing nucleotide triphosphate hydrolases"/>
    <property type="match status" value="2"/>
</dbReference>
<feature type="compositionally biased region" description="Acidic residues" evidence="5">
    <location>
        <begin position="1634"/>
        <end position="1653"/>
    </location>
</feature>
<evidence type="ECO:0000259" key="7">
    <source>
        <dbReference type="PROSITE" id="PS51194"/>
    </source>
</evidence>
<dbReference type="GO" id="GO:0005524">
    <property type="term" value="F:ATP binding"/>
    <property type="evidence" value="ECO:0007669"/>
    <property type="project" value="UniProtKB-KW"/>
</dbReference>
<dbReference type="GO" id="GO:0003676">
    <property type="term" value="F:nucleic acid binding"/>
    <property type="evidence" value="ECO:0007669"/>
    <property type="project" value="InterPro"/>
</dbReference>
<feature type="domain" description="Helicase C-terminal" evidence="7">
    <location>
        <begin position="1144"/>
        <end position="1307"/>
    </location>
</feature>
<dbReference type="CDD" id="cd18795">
    <property type="entry name" value="SF2_C_Ski2"/>
    <property type="match status" value="1"/>
</dbReference>
<evidence type="ECO:0000313" key="9">
    <source>
        <dbReference type="Proteomes" id="UP000184300"/>
    </source>
</evidence>